<comment type="caution">
    <text evidence="14">The sequence shown here is derived from an EMBL/GenBank/DDBJ whole genome shotgun (WGS) entry which is preliminary data.</text>
</comment>
<keyword evidence="7 12" id="KW-1133">Transmembrane helix</keyword>
<evidence type="ECO:0000256" key="11">
    <source>
        <dbReference type="ARBA" id="ARBA00024801"/>
    </source>
</evidence>
<feature type="transmembrane region" description="Helical" evidence="12">
    <location>
        <begin position="370"/>
        <end position="390"/>
    </location>
</feature>
<evidence type="ECO:0000256" key="1">
    <source>
        <dbReference type="ARBA" id="ARBA00004128"/>
    </source>
</evidence>
<name>A0AAN7T789_9EURO</name>
<feature type="transmembrane region" description="Helical" evidence="12">
    <location>
        <begin position="140"/>
        <end position="163"/>
    </location>
</feature>
<dbReference type="GO" id="GO:0032974">
    <property type="term" value="P:amino acid transmembrane export from vacuole"/>
    <property type="evidence" value="ECO:0007669"/>
    <property type="project" value="InterPro"/>
</dbReference>
<evidence type="ECO:0000256" key="6">
    <source>
        <dbReference type="ARBA" id="ARBA00022970"/>
    </source>
</evidence>
<reference evidence="14 15" key="1">
    <citation type="submission" date="2023-08" db="EMBL/GenBank/DDBJ databases">
        <title>Black Yeasts Isolated from many extreme environments.</title>
        <authorList>
            <person name="Coleine C."/>
            <person name="Stajich J.E."/>
            <person name="Selbmann L."/>
        </authorList>
    </citation>
    <scope>NUCLEOTIDE SEQUENCE [LARGE SCALE GENOMIC DNA]</scope>
    <source>
        <strain evidence="14 15">CCFEE 5910</strain>
    </source>
</reference>
<evidence type="ECO:0000256" key="10">
    <source>
        <dbReference type="ARBA" id="ARBA00023180"/>
    </source>
</evidence>
<evidence type="ECO:0000256" key="9">
    <source>
        <dbReference type="ARBA" id="ARBA00023136"/>
    </source>
</evidence>
<feature type="region of interest" description="Disordered" evidence="13">
    <location>
        <begin position="1"/>
        <end position="21"/>
    </location>
</feature>
<dbReference type="PANTHER" id="PTHR23519">
    <property type="entry name" value="AUTOPHAGY-RELATED PROTEIN 22"/>
    <property type="match status" value="1"/>
</dbReference>
<dbReference type="GO" id="GO:0005774">
    <property type="term" value="C:vacuolar membrane"/>
    <property type="evidence" value="ECO:0007669"/>
    <property type="project" value="UniProtKB-SubCell"/>
</dbReference>
<dbReference type="InterPro" id="IPR024671">
    <property type="entry name" value="Atg22-like"/>
</dbReference>
<keyword evidence="5 12" id="KW-0812">Transmembrane</keyword>
<evidence type="ECO:0000313" key="15">
    <source>
        <dbReference type="Proteomes" id="UP001309876"/>
    </source>
</evidence>
<evidence type="ECO:0000313" key="14">
    <source>
        <dbReference type="EMBL" id="KAK5090940.1"/>
    </source>
</evidence>
<dbReference type="PANTHER" id="PTHR23519:SF3">
    <property type="entry name" value="AUTOPHAGY-RELATED PROTEIN 22-2"/>
    <property type="match status" value="1"/>
</dbReference>
<feature type="transmembrane region" description="Helical" evidence="12">
    <location>
        <begin position="402"/>
        <end position="424"/>
    </location>
</feature>
<evidence type="ECO:0000256" key="2">
    <source>
        <dbReference type="ARBA" id="ARBA00006978"/>
    </source>
</evidence>
<keyword evidence="9 12" id="KW-0472">Membrane</keyword>
<evidence type="ECO:0000256" key="5">
    <source>
        <dbReference type="ARBA" id="ARBA00022692"/>
    </source>
</evidence>
<dbReference type="AlphaFoldDB" id="A0AAN7T789"/>
<evidence type="ECO:0000256" key="7">
    <source>
        <dbReference type="ARBA" id="ARBA00022989"/>
    </source>
</evidence>
<keyword evidence="6 12" id="KW-0029">Amino-acid transport</keyword>
<comment type="subcellular location">
    <subcellularLocation>
        <location evidence="1 12">Vacuole membrane</location>
        <topology evidence="1 12">Multi-pass membrane protein</topology>
    </subcellularLocation>
</comment>
<keyword evidence="4 12" id="KW-0926">Vacuole</keyword>
<feature type="transmembrane region" description="Helical" evidence="12">
    <location>
        <begin position="308"/>
        <end position="329"/>
    </location>
</feature>
<feature type="transmembrane region" description="Helical" evidence="12">
    <location>
        <begin position="263"/>
        <end position="287"/>
    </location>
</feature>
<dbReference type="Pfam" id="PF11700">
    <property type="entry name" value="ATG22"/>
    <property type="match status" value="1"/>
</dbReference>
<keyword evidence="15" id="KW-1185">Reference proteome</keyword>
<protein>
    <recommendedName>
        <fullName evidence="12">Autophagy-related protein</fullName>
    </recommendedName>
</protein>
<keyword evidence="8 12" id="KW-0072">Autophagy</keyword>
<evidence type="ECO:0000256" key="12">
    <source>
        <dbReference type="RuleBase" id="RU363073"/>
    </source>
</evidence>
<dbReference type="InterPro" id="IPR050495">
    <property type="entry name" value="ATG22/LtaA_families"/>
</dbReference>
<sequence length="566" mass="61555">MDDTSPTYSPHLSWPEEDKTPTTEREIRGFYSYGIAAEVFAVVGVGAFLPVTLEQLARENGVLFSDKSTPCVLPKASQAFSARASGSTRDPDQCLIHLFGTNTTTASFAMYTFSLAVLCQALVLISFSSFADYGDNRKRLLLTFGTVGSLASMSFVFVMPGIYLAGAVLAIIGVVCLGSSFVVLNSFLPLLAANHPSVLNIQKERQSDTLHDSDNNLELQMSTKISAKAIGLGYAAALLIQVLAIGVLLSMKEIFDDSISATVPLRLILFLAGIWWLAFMGPTALWLRKRPGPPLNDLKIDASRTKMGRILAHVAFAWSSLWCTITVAARLKQMVIFLAAWFLLSDAQASVSGTAVLFARTELKIGTVGIALLSITVMIFGMLGASLLPVLSKRMRWTNSQTIVFCLVLMEFVPLYGLLGYLPFIQRWGFGGLQVWWEIYGLGVIFGIVMGGLSSYCRSLFGSLVPPGSEAAFFALFAITDKGSSAIGPAVVGRIVDATGHIRPAFWFLAVVVALPIPLIWYTDVNEGQLDARRMAVSLREDQRFGVQLRAVERREQAEGLLENEG</sequence>
<proteinExistence type="inferred from homology"/>
<feature type="transmembrane region" description="Helical" evidence="12">
    <location>
        <begin position="505"/>
        <end position="525"/>
    </location>
</feature>
<evidence type="ECO:0000256" key="3">
    <source>
        <dbReference type="ARBA" id="ARBA00022448"/>
    </source>
</evidence>
<evidence type="ECO:0000256" key="13">
    <source>
        <dbReference type="SAM" id="MobiDB-lite"/>
    </source>
</evidence>
<accession>A0AAN7T789</accession>
<dbReference type="CDD" id="cd17483">
    <property type="entry name" value="MFS_Atg22_like"/>
    <property type="match status" value="1"/>
</dbReference>
<dbReference type="Gene3D" id="1.20.1250.20">
    <property type="entry name" value="MFS general substrate transporter like domains"/>
    <property type="match status" value="1"/>
</dbReference>
<feature type="transmembrane region" description="Helical" evidence="12">
    <location>
        <begin position="108"/>
        <end position="128"/>
    </location>
</feature>
<feature type="transmembrane region" description="Helical" evidence="12">
    <location>
        <begin position="229"/>
        <end position="251"/>
    </location>
</feature>
<dbReference type="Proteomes" id="UP001309876">
    <property type="component" value="Unassembled WGS sequence"/>
</dbReference>
<feature type="transmembrane region" description="Helical" evidence="12">
    <location>
        <begin position="30"/>
        <end position="53"/>
    </location>
</feature>
<comment type="function">
    <text evidence="11 12">Vacuolar effluxer which mediate the efflux of amino acids resulting from autophagic degradation. The release of autophagic amino acids allows the maintenance of protein synthesis and viability during nitrogen starvation.</text>
</comment>
<feature type="transmembrane region" description="Helical" evidence="12">
    <location>
        <begin position="169"/>
        <end position="193"/>
    </location>
</feature>
<dbReference type="GO" id="GO:0006914">
    <property type="term" value="P:autophagy"/>
    <property type="evidence" value="ECO:0007669"/>
    <property type="project" value="UniProtKB-KW"/>
</dbReference>
<comment type="similarity">
    <text evidence="2 12">Belongs to the ATG22 family.</text>
</comment>
<feature type="compositionally biased region" description="Polar residues" evidence="13">
    <location>
        <begin position="1"/>
        <end position="10"/>
    </location>
</feature>
<feature type="transmembrane region" description="Helical" evidence="12">
    <location>
        <begin position="436"/>
        <end position="456"/>
    </location>
</feature>
<evidence type="ECO:0000256" key="4">
    <source>
        <dbReference type="ARBA" id="ARBA00022554"/>
    </source>
</evidence>
<dbReference type="InterPro" id="IPR036259">
    <property type="entry name" value="MFS_trans_sf"/>
</dbReference>
<dbReference type="SUPFAM" id="SSF103473">
    <property type="entry name" value="MFS general substrate transporter"/>
    <property type="match status" value="1"/>
</dbReference>
<dbReference type="EMBL" id="JAVRRJ010000001">
    <property type="protein sequence ID" value="KAK5090940.1"/>
    <property type="molecule type" value="Genomic_DNA"/>
</dbReference>
<evidence type="ECO:0000256" key="8">
    <source>
        <dbReference type="ARBA" id="ARBA00023006"/>
    </source>
</evidence>
<keyword evidence="3 12" id="KW-0813">Transport</keyword>
<dbReference type="InterPro" id="IPR044738">
    <property type="entry name" value="Atg22"/>
</dbReference>
<gene>
    <name evidence="14" type="ORF">LTR05_001118</name>
</gene>
<organism evidence="14 15">
    <name type="scientific">Lithohypha guttulata</name>
    <dbReference type="NCBI Taxonomy" id="1690604"/>
    <lineage>
        <taxon>Eukaryota</taxon>
        <taxon>Fungi</taxon>
        <taxon>Dikarya</taxon>
        <taxon>Ascomycota</taxon>
        <taxon>Pezizomycotina</taxon>
        <taxon>Eurotiomycetes</taxon>
        <taxon>Chaetothyriomycetidae</taxon>
        <taxon>Chaetothyriales</taxon>
        <taxon>Trichomeriaceae</taxon>
        <taxon>Lithohypha</taxon>
    </lineage>
</organism>
<keyword evidence="10" id="KW-0325">Glycoprotein</keyword>